<dbReference type="HOGENOM" id="CLU_007861_0_0_1"/>
<dbReference type="STRING" id="644352.J3PBM0"/>
<keyword evidence="7" id="KW-1133">Transmembrane helix</keyword>
<dbReference type="PROSITE" id="PS50102">
    <property type="entry name" value="RRM"/>
    <property type="match status" value="1"/>
</dbReference>
<dbReference type="AlphaFoldDB" id="J3PBM0"/>
<dbReference type="SUPFAM" id="SSF54928">
    <property type="entry name" value="RNA-binding domain, RBD"/>
    <property type="match status" value="1"/>
</dbReference>
<keyword evidence="4" id="KW-0812">Transmembrane</keyword>
<dbReference type="InterPro" id="IPR012677">
    <property type="entry name" value="Nucleotide-bd_a/b_plait_sf"/>
</dbReference>
<dbReference type="InterPro" id="IPR039627">
    <property type="entry name" value="Yme2_C"/>
</dbReference>
<comment type="subcellular location">
    <subcellularLocation>
        <location evidence="1 12">Mitochondrion inner membrane</location>
        <topology evidence="1 12">Single-pass membrane protein</topology>
    </subcellularLocation>
</comment>
<keyword evidence="12" id="KW-0507">mRNA processing</keyword>
<dbReference type="GO" id="GO:0006397">
    <property type="term" value="P:mRNA processing"/>
    <property type="evidence" value="ECO:0007669"/>
    <property type="project" value="UniProtKB-UniRule"/>
</dbReference>
<evidence type="ECO:0000256" key="2">
    <source>
        <dbReference type="ARBA" id="ARBA00010320"/>
    </source>
</evidence>
<dbReference type="Proteomes" id="UP000006039">
    <property type="component" value="Unassembled WGS sequence"/>
</dbReference>
<comment type="function">
    <text evidence="10 12">Plays a role in maintaining the mitochondrial genome and in controlling the mtDNA escape. Involved in the regulation of mtDNA nucleotide structure and number. May have a dispensable role in early maturation of pre-rRNA.</text>
</comment>
<evidence type="ECO:0000256" key="7">
    <source>
        <dbReference type="ARBA" id="ARBA00022989"/>
    </source>
</evidence>
<dbReference type="OrthoDB" id="10267654at2759"/>
<sequence length="922" mass="101305">MIGSSRLLIGPDARSRLLAQRAVLAGPLRRHVVTPLGISPPLLSHPSRRWKSTPIQDNIGRITTAKNESILFFDNIFPLGLSTFFLRRWRTEEDLAELLRKFDSSSLGITDPISNVKRAIPSDLPVTVTEVVPRLKDGGAFVKVSHSGPGGGSETRMTARELEQALTRRLLEAPLRSWFNPFASVRVGLVKGVPWLEDLYRPPASRVKVEFCPPSPGDAAVELSEETLYNLFRRYGKLGEIIPQPFDSKVMPRYAYVDFSRVRDAVMARNCLHGLSVSESMGGGKGGTKLRLSYESKVKPHHIWNWLSGHPRIVIPLVAALLAAFTVAVFDPIREFFIGAHIQGSLNITNSRLYRWFKRQTLDFGGVFKRHNNVTDEAGLQALWTQRKDIIDSINTWLLESTDTFIVVQGPRGSGTRELIMDQALGTHNKSNVLVLDCKPVVEARGEAATIRRLAATVGYRPVFSWANNLSSLADLAVQGTTGVKSGFSETLESQLVKILQTTASALKTVSLLERRSGDKDADIPEDAYLEAHPEKRAIVVIDNFLYRSEDGSLIYDKVVDWAAALVQSNIAHVIFLTHDPSYSKSLSRALPDRVFRQVALGDLSPEVAKKYVLSQLEGFDREALSDLKRQNGGKETVTAAKGESGKGTGNDSGKTTGTGKESGKAEWFQWNNQQTPRKQDAPQPPVKRDLSELDSVIDTLGGRLTDLEFLARRLKSGQTPRQAVTDIVEQSSSEIIKMFLLGRNSTAAAKSCAPASEKAWSNEQAWHLIREIAAKGTLRYNEILLSPTFASSTTPSAADGATAVEALASAELITVTSARGRPQAVKAGRPVYQAAFALLAEDRVLKARMDLAVATELVKIETKKIDKVEAEMALLATLPKQPAGVDRRLQYLVDSLGVSHGKVMTLEAEMEGLKKILKQDA</sequence>
<reference evidence="15" key="2">
    <citation type="submission" date="2010-07" db="EMBL/GenBank/DDBJ databases">
        <authorList>
            <consortium name="The Broad Institute Genome Sequencing Platform"/>
            <consortium name="Broad Institute Genome Sequencing Center for Infectious Disease"/>
            <person name="Ma L.-J."/>
            <person name="Dead R."/>
            <person name="Young S."/>
            <person name="Zeng Q."/>
            <person name="Koehrsen M."/>
            <person name="Alvarado L."/>
            <person name="Berlin A."/>
            <person name="Chapman S.B."/>
            <person name="Chen Z."/>
            <person name="Freedman E."/>
            <person name="Gellesch M."/>
            <person name="Goldberg J."/>
            <person name="Griggs A."/>
            <person name="Gujja S."/>
            <person name="Heilman E.R."/>
            <person name="Heiman D."/>
            <person name="Hepburn T."/>
            <person name="Howarth C."/>
            <person name="Jen D."/>
            <person name="Larson L."/>
            <person name="Mehta T."/>
            <person name="Neiman D."/>
            <person name="Pearson M."/>
            <person name="Roberts A."/>
            <person name="Saif S."/>
            <person name="Shea T."/>
            <person name="Shenoy N."/>
            <person name="Sisk P."/>
            <person name="Stolte C."/>
            <person name="Sykes S."/>
            <person name="Walk T."/>
            <person name="White J."/>
            <person name="Yandava C."/>
            <person name="Haas B."/>
            <person name="Nusbaum C."/>
            <person name="Birren B."/>
        </authorList>
    </citation>
    <scope>NUCLEOTIDE SEQUENCE</scope>
    <source>
        <strain evidence="15">R3-111a-1</strain>
    </source>
</reference>
<evidence type="ECO:0000256" key="4">
    <source>
        <dbReference type="ARBA" id="ARBA00022692"/>
    </source>
</evidence>
<dbReference type="eggNOG" id="ENOG502QS0P">
    <property type="taxonomic scope" value="Eukaryota"/>
</dbReference>
<evidence type="ECO:0000256" key="6">
    <source>
        <dbReference type="ARBA" id="ARBA00022946"/>
    </source>
</evidence>
<evidence type="ECO:0000256" key="9">
    <source>
        <dbReference type="ARBA" id="ARBA00023136"/>
    </source>
</evidence>
<name>J3PBM0_GAET3</name>
<feature type="domain" description="RRM" evidence="14">
    <location>
        <begin position="205"/>
        <end position="297"/>
    </location>
</feature>
<dbReference type="PANTHER" id="PTHR32198:SF2">
    <property type="entry name" value="MITOCHONDRIAL ESCAPE PROTEIN 2"/>
    <property type="match status" value="1"/>
</dbReference>
<keyword evidence="11 12" id="KW-0694">RNA-binding</keyword>
<evidence type="ECO:0000313" key="15">
    <source>
        <dbReference type="EMBL" id="EJT71637.1"/>
    </source>
</evidence>
<dbReference type="EMBL" id="GL385400">
    <property type="protein sequence ID" value="EJT71637.1"/>
    <property type="molecule type" value="Genomic_DNA"/>
</dbReference>
<reference evidence="17" key="1">
    <citation type="submission" date="2010-07" db="EMBL/GenBank/DDBJ databases">
        <title>The genome sequence of Gaeumannomyces graminis var. tritici strain R3-111a-1.</title>
        <authorList>
            <consortium name="The Broad Institute Genome Sequencing Platform"/>
            <person name="Ma L.-J."/>
            <person name="Dead R."/>
            <person name="Young S."/>
            <person name="Zeng Q."/>
            <person name="Koehrsen M."/>
            <person name="Alvarado L."/>
            <person name="Berlin A."/>
            <person name="Chapman S.B."/>
            <person name="Chen Z."/>
            <person name="Freedman E."/>
            <person name="Gellesch M."/>
            <person name="Goldberg J."/>
            <person name="Griggs A."/>
            <person name="Gujja S."/>
            <person name="Heilman E.R."/>
            <person name="Heiman D."/>
            <person name="Hepburn T."/>
            <person name="Howarth C."/>
            <person name="Jen D."/>
            <person name="Larson L."/>
            <person name="Mehta T."/>
            <person name="Neiman D."/>
            <person name="Pearson M."/>
            <person name="Roberts A."/>
            <person name="Saif S."/>
            <person name="Shea T."/>
            <person name="Shenoy N."/>
            <person name="Sisk P."/>
            <person name="Stolte C."/>
            <person name="Sykes S."/>
            <person name="Walk T."/>
            <person name="White J."/>
            <person name="Yandava C."/>
            <person name="Haas B."/>
            <person name="Nusbaum C."/>
            <person name="Birren B."/>
        </authorList>
    </citation>
    <scope>NUCLEOTIDE SEQUENCE [LARGE SCALE GENOMIC DNA]</scope>
    <source>
        <strain evidence="17">R3-111a-1</strain>
    </source>
</reference>
<dbReference type="GO" id="GO:0003723">
    <property type="term" value="F:RNA binding"/>
    <property type="evidence" value="ECO:0007669"/>
    <property type="project" value="UniProtKB-UniRule"/>
</dbReference>
<keyword evidence="9" id="KW-0472">Membrane</keyword>
<reference evidence="15" key="3">
    <citation type="submission" date="2010-09" db="EMBL/GenBank/DDBJ databases">
        <title>Annotation of Gaeumannomyces graminis var. tritici R3-111a-1.</title>
        <authorList>
            <consortium name="The Broad Institute Genome Sequencing Platform"/>
            <person name="Ma L.-J."/>
            <person name="Dead R."/>
            <person name="Young S.K."/>
            <person name="Zeng Q."/>
            <person name="Gargeya S."/>
            <person name="Fitzgerald M."/>
            <person name="Haas B."/>
            <person name="Abouelleil A."/>
            <person name="Alvarado L."/>
            <person name="Arachchi H.M."/>
            <person name="Berlin A."/>
            <person name="Brown A."/>
            <person name="Chapman S.B."/>
            <person name="Chen Z."/>
            <person name="Dunbar C."/>
            <person name="Freedman E."/>
            <person name="Gearin G."/>
            <person name="Gellesch M."/>
            <person name="Goldberg J."/>
            <person name="Griggs A."/>
            <person name="Gujja S."/>
            <person name="Heiman D."/>
            <person name="Howarth C."/>
            <person name="Larson L."/>
            <person name="Lui A."/>
            <person name="MacDonald P.J.P."/>
            <person name="Mehta T."/>
            <person name="Montmayeur A."/>
            <person name="Murphy C."/>
            <person name="Neiman D."/>
            <person name="Pearson M."/>
            <person name="Priest M."/>
            <person name="Roberts A."/>
            <person name="Saif S."/>
            <person name="Shea T."/>
            <person name="Shenoy N."/>
            <person name="Sisk P."/>
            <person name="Stolte C."/>
            <person name="Sykes S."/>
            <person name="Yandava C."/>
            <person name="Wortman J."/>
            <person name="Nusbaum C."/>
            <person name="Birren B."/>
        </authorList>
    </citation>
    <scope>NUCLEOTIDE SEQUENCE</scope>
    <source>
        <strain evidence="15">R3-111a-1</strain>
    </source>
</reference>
<dbReference type="Pfam" id="PF10443">
    <property type="entry name" value="RNA12"/>
    <property type="match status" value="1"/>
</dbReference>
<dbReference type="InterPro" id="IPR000504">
    <property type="entry name" value="RRM_dom"/>
</dbReference>
<accession>J3PBM0</accession>
<protein>
    <recommendedName>
        <fullName evidence="3 12">Mitochondrial escape protein 2</fullName>
    </recommendedName>
</protein>
<dbReference type="InterPro" id="IPR018850">
    <property type="entry name" value="Mt_escape_2_C"/>
</dbReference>
<evidence type="ECO:0000256" key="3">
    <source>
        <dbReference type="ARBA" id="ARBA00020222"/>
    </source>
</evidence>
<comment type="similarity">
    <text evidence="2 12">Belongs to the YME2 family.</text>
</comment>
<keyword evidence="17" id="KW-1185">Reference proteome</keyword>
<evidence type="ECO:0000256" key="8">
    <source>
        <dbReference type="ARBA" id="ARBA00023128"/>
    </source>
</evidence>
<dbReference type="PANTHER" id="PTHR32198">
    <property type="entry name" value="MITOCHONDRIAL ESCAPE PROTEIN 2"/>
    <property type="match status" value="1"/>
</dbReference>
<keyword evidence="5 12" id="KW-0999">Mitochondrion inner membrane</keyword>
<organism evidence="15">
    <name type="scientific">Gaeumannomyces tritici (strain R3-111a-1)</name>
    <name type="common">Wheat and barley take-all root rot fungus</name>
    <name type="synonym">Gaeumannomyces graminis var. tritici</name>
    <dbReference type="NCBI Taxonomy" id="644352"/>
    <lineage>
        <taxon>Eukaryota</taxon>
        <taxon>Fungi</taxon>
        <taxon>Dikarya</taxon>
        <taxon>Ascomycota</taxon>
        <taxon>Pezizomycotina</taxon>
        <taxon>Sordariomycetes</taxon>
        <taxon>Sordariomycetidae</taxon>
        <taxon>Magnaporthales</taxon>
        <taxon>Magnaporthaceae</taxon>
        <taxon>Gaeumannomyces</taxon>
    </lineage>
</organism>
<dbReference type="InterPro" id="IPR034260">
    <property type="entry name" value="Yme2_RRM"/>
</dbReference>
<evidence type="ECO:0000256" key="13">
    <source>
        <dbReference type="SAM" id="MobiDB-lite"/>
    </source>
</evidence>
<reference evidence="16" key="4">
    <citation type="journal article" date="2015" name="G3 (Bethesda)">
        <title>Genome sequences of three phytopathogenic species of the Magnaporthaceae family of fungi.</title>
        <authorList>
            <person name="Okagaki L.H."/>
            <person name="Nunes C.C."/>
            <person name="Sailsbery J."/>
            <person name="Clay B."/>
            <person name="Brown D."/>
            <person name="John T."/>
            <person name="Oh Y."/>
            <person name="Young N."/>
            <person name="Fitzgerald M."/>
            <person name="Haas B.J."/>
            <person name="Zeng Q."/>
            <person name="Young S."/>
            <person name="Adiconis X."/>
            <person name="Fan L."/>
            <person name="Levin J.Z."/>
            <person name="Mitchell T.K."/>
            <person name="Okubara P.A."/>
            <person name="Farman M.L."/>
            <person name="Kohn L.M."/>
            <person name="Birren B."/>
            <person name="Ma L.-J."/>
            <person name="Dean R.A."/>
        </authorList>
    </citation>
    <scope>NUCLEOTIDE SEQUENCE</scope>
    <source>
        <strain evidence="16">R3-111a-1</strain>
    </source>
</reference>
<dbReference type="FunCoup" id="J3PBM0">
    <property type="interactions" value="117"/>
</dbReference>
<keyword evidence="8 12" id="KW-0496">Mitochondrion</keyword>
<evidence type="ECO:0000256" key="5">
    <source>
        <dbReference type="ARBA" id="ARBA00022792"/>
    </source>
</evidence>
<dbReference type="Gene3D" id="3.30.70.330">
    <property type="match status" value="1"/>
</dbReference>
<proteinExistence type="inferred from homology"/>
<dbReference type="CDD" id="cd12433">
    <property type="entry name" value="RRM_Yme2p_like"/>
    <property type="match status" value="1"/>
</dbReference>
<dbReference type="InterPro" id="IPR035979">
    <property type="entry name" value="RBD_domain_sf"/>
</dbReference>
<dbReference type="GO" id="GO:0005743">
    <property type="term" value="C:mitochondrial inner membrane"/>
    <property type="evidence" value="ECO:0007669"/>
    <property type="project" value="UniProtKB-SubCell"/>
</dbReference>
<evidence type="ECO:0000256" key="1">
    <source>
        <dbReference type="ARBA" id="ARBA00004434"/>
    </source>
</evidence>
<gene>
    <name evidence="16" type="primary">20351350</name>
    <name evidence="15" type="ORF">GGTG_10892</name>
</gene>
<dbReference type="RefSeq" id="XP_009227034.1">
    <property type="nucleotide sequence ID" value="XM_009228770.1"/>
</dbReference>
<dbReference type="GeneID" id="20351350"/>
<evidence type="ECO:0000256" key="11">
    <source>
        <dbReference type="PROSITE-ProRule" id="PRU00176"/>
    </source>
</evidence>
<evidence type="ECO:0000313" key="17">
    <source>
        <dbReference type="Proteomes" id="UP000006039"/>
    </source>
</evidence>
<reference evidence="16" key="5">
    <citation type="submission" date="2018-04" db="UniProtKB">
        <authorList>
            <consortium name="EnsemblFungi"/>
        </authorList>
    </citation>
    <scope>IDENTIFICATION</scope>
    <source>
        <strain evidence="16">R3-111a-1</strain>
    </source>
</reference>
<evidence type="ECO:0000256" key="10">
    <source>
        <dbReference type="ARBA" id="ARBA00025276"/>
    </source>
</evidence>
<feature type="region of interest" description="Disordered" evidence="13">
    <location>
        <begin position="628"/>
        <end position="664"/>
    </location>
</feature>
<evidence type="ECO:0000259" key="14">
    <source>
        <dbReference type="PROSITE" id="PS50102"/>
    </source>
</evidence>
<evidence type="ECO:0000313" key="16">
    <source>
        <dbReference type="EnsemblFungi" id="EJT71637"/>
    </source>
</evidence>
<dbReference type="EnsemblFungi" id="EJT71637">
    <property type="protein sequence ID" value="EJT71637"/>
    <property type="gene ID" value="GGTG_10892"/>
</dbReference>
<evidence type="ECO:0000256" key="12">
    <source>
        <dbReference type="RuleBase" id="RU367108"/>
    </source>
</evidence>
<keyword evidence="6" id="KW-0809">Transit peptide</keyword>
<feature type="region of interest" description="Disordered" evidence="13">
    <location>
        <begin position="672"/>
        <end position="691"/>
    </location>
</feature>
<dbReference type="VEuPathDB" id="FungiDB:GGTG_10892"/>